<evidence type="ECO:0000256" key="4">
    <source>
        <dbReference type="SAM" id="SignalP"/>
    </source>
</evidence>
<dbReference type="PROSITE" id="PS51375">
    <property type="entry name" value="PPR"/>
    <property type="match status" value="8"/>
</dbReference>
<dbReference type="Pfam" id="PF01535">
    <property type="entry name" value="PPR"/>
    <property type="match status" value="1"/>
</dbReference>
<dbReference type="GO" id="GO:0008168">
    <property type="term" value="F:methyltransferase activity"/>
    <property type="evidence" value="ECO:0007669"/>
    <property type="project" value="UniProtKB-KW"/>
</dbReference>
<dbReference type="NCBIfam" id="TIGR00756">
    <property type="entry name" value="PPR"/>
    <property type="match status" value="7"/>
</dbReference>
<feature type="repeat" description="PPR" evidence="3">
    <location>
        <begin position="403"/>
        <end position="437"/>
    </location>
</feature>
<feature type="repeat" description="PPR" evidence="3">
    <location>
        <begin position="508"/>
        <end position="542"/>
    </location>
</feature>
<dbReference type="GO" id="GO:0003729">
    <property type="term" value="F:mRNA binding"/>
    <property type="evidence" value="ECO:0007669"/>
    <property type="project" value="TreeGrafter"/>
</dbReference>
<dbReference type="InterPro" id="IPR011990">
    <property type="entry name" value="TPR-like_helical_dom_sf"/>
</dbReference>
<organism evidence="5 6">
    <name type="scientific">Apostasia shenzhenica</name>
    <dbReference type="NCBI Taxonomy" id="1088818"/>
    <lineage>
        <taxon>Eukaryota</taxon>
        <taxon>Viridiplantae</taxon>
        <taxon>Streptophyta</taxon>
        <taxon>Embryophyta</taxon>
        <taxon>Tracheophyta</taxon>
        <taxon>Spermatophyta</taxon>
        <taxon>Magnoliopsida</taxon>
        <taxon>Liliopsida</taxon>
        <taxon>Asparagales</taxon>
        <taxon>Orchidaceae</taxon>
        <taxon>Apostasioideae</taxon>
        <taxon>Apostasia</taxon>
    </lineage>
</organism>
<proteinExistence type="inferred from homology"/>
<dbReference type="GO" id="GO:0032259">
    <property type="term" value="P:methylation"/>
    <property type="evidence" value="ECO:0007669"/>
    <property type="project" value="UniProtKB-KW"/>
</dbReference>
<keyword evidence="2" id="KW-0677">Repeat</keyword>
<evidence type="ECO:0000256" key="2">
    <source>
        <dbReference type="ARBA" id="ARBA00022737"/>
    </source>
</evidence>
<dbReference type="PANTHER" id="PTHR47938:SF7">
    <property type="entry name" value="PENTACOTRIPEPTIDE-REPEAT REGION OF PRORP DOMAIN-CONTAINING PROTEIN"/>
    <property type="match status" value="1"/>
</dbReference>
<dbReference type="Pfam" id="PF13041">
    <property type="entry name" value="PPR_2"/>
    <property type="match status" value="5"/>
</dbReference>
<feature type="signal peptide" evidence="4">
    <location>
        <begin position="1"/>
        <end position="24"/>
    </location>
</feature>
<dbReference type="AlphaFoldDB" id="A0A2I0AEY1"/>
<keyword evidence="4" id="KW-0732">Signal</keyword>
<keyword evidence="6" id="KW-1185">Reference proteome</keyword>
<evidence type="ECO:0000256" key="3">
    <source>
        <dbReference type="PROSITE-ProRule" id="PRU00708"/>
    </source>
</evidence>
<feature type="repeat" description="PPR" evidence="3">
    <location>
        <begin position="438"/>
        <end position="472"/>
    </location>
</feature>
<feature type="repeat" description="PPR" evidence="3">
    <location>
        <begin position="582"/>
        <end position="616"/>
    </location>
</feature>
<evidence type="ECO:0000313" key="6">
    <source>
        <dbReference type="Proteomes" id="UP000236161"/>
    </source>
</evidence>
<evidence type="ECO:0000256" key="1">
    <source>
        <dbReference type="ARBA" id="ARBA00007626"/>
    </source>
</evidence>
<feature type="repeat" description="PPR" evidence="3">
    <location>
        <begin position="336"/>
        <end position="370"/>
    </location>
</feature>
<protein>
    <submittedName>
        <fullName evidence="5">Pentatricopeptide repeat-containing protein</fullName>
        <ecNumber evidence="5">2.1.1.204</ecNumber>
    </submittedName>
</protein>
<dbReference type="Gene3D" id="1.25.40.10">
    <property type="entry name" value="Tetratricopeptide repeat domain"/>
    <property type="match status" value="4"/>
</dbReference>
<keyword evidence="5" id="KW-0489">Methyltransferase</keyword>
<accession>A0A2I0AEY1</accession>
<dbReference type="OrthoDB" id="185373at2759"/>
<reference evidence="5 6" key="1">
    <citation type="journal article" date="2017" name="Nature">
        <title>The Apostasia genome and the evolution of orchids.</title>
        <authorList>
            <person name="Zhang G.Q."/>
            <person name="Liu K.W."/>
            <person name="Li Z."/>
            <person name="Lohaus R."/>
            <person name="Hsiao Y.Y."/>
            <person name="Niu S.C."/>
            <person name="Wang J.Y."/>
            <person name="Lin Y.C."/>
            <person name="Xu Q."/>
            <person name="Chen L.J."/>
            <person name="Yoshida K."/>
            <person name="Fujiwara S."/>
            <person name="Wang Z.W."/>
            <person name="Zhang Y.Q."/>
            <person name="Mitsuda N."/>
            <person name="Wang M."/>
            <person name="Liu G.H."/>
            <person name="Pecoraro L."/>
            <person name="Huang H.X."/>
            <person name="Xiao X.J."/>
            <person name="Lin M."/>
            <person name="Wu X.Y."/>
            <person name="Wu W.L."/>
            <person name="Chen Y.Y."/>
            <person name="Chang S.B."/>
            <person name="Sakamoto S."/>
            <person name="Ohme-Takagi M."/>
            <person name="Yagi M."/>
            <person name="Zeng S.J."/>
            <person name="Shen C.Y."/>
            <person name="Yeh C.M."/>
            <person name="Luo Y.B."/>
            <person name="Tsai W.C."/>
            <person name="Van de Peer Y."/>
            <person name="Liu Z.J."/>
        </authorList>
    </citation>
    <scope>NUCLEOTIDE SEQUENCE [LARGE SCALE GENOMIC DNA]</scope>
    <source>
        <strain evidence="6">cv. Shenzhen</strain>
        <tissue evidence="5">Stem</tissue>
    </source>
</reference>
<sequence length="719" mass="81448">MVWSRCSSSLLPLNLCPILPACLCYSPVRFLALTLRCLHRHLGLASHSFLESDSSEFEEVELELNSSSLLPQNHSFPIINRVSYPSRLKVGDSCNRQYSFGRKWFSKKDMMKRIISALSKHGWDLSFDKYDNIGVDYCSCAWMLYDLFEESSDAAVVYYLFRKWQRWDDIFDHKLPLQCSMIHIAASGNMNHIAMKLLRQMIRNYGTDVEGQNLVFDTLWQTRRNHAEVQTVFSMLVLCLAEEGMLDVAAKLTKVMENFGFHPSHGACVSICLMLKSDLYKKSDSICQVLEEMQSWGTKVIELTLSFLIQDLCASGCLDSACKLLNDMPAFSWNANIVTYTMVIDAFCRKGFLKEATSLLFKMTRMGIFPDSASIAVVIDGYCKRGNLELAENLLKFSPSVPDAFVYNSFIFTWCQIGEIEKAHELLGMMLDFGIAPDSVNYTTVIKGYCRLHHLNLALKTFAQMLKRGIQPSIITYTVLIEGLCKNDDIQGAEFIFDALKRDGLQPDIVSYNTLIDGYSKKGYMHKAYEQMDLMKKSGVPPDSATYNIIMHGLVKRGFAIESIFFELVKRGYSPDEIYSPNQIASSSIIHGYSKEGRLEEAYLVWCNISKIGMIPDVVTCSALLQGYCKMHRMYDADVLFHKMLDAGLEPDLILFNTLIRGFCSVKNISKAYQLLMMMKDKGVLPDSSTHSALVVGFEKGGLVNAIERAAMILRWIFS</sequence>
<evidence type="ECO:0000313" key="5">
    <source>
        <dbReference type="EMBL" id="PKA54112.1"/>
    </source>
</evidence>
<dbReference type="EC" id="2.1.1.204" evidence="5"/>
<comment type="similarity">
    <text evidence="1">Belongs to the PPR family. P subfamily.</text>
</comment>
<dbReference type="EMBL" id="KZ451984">
    <property type="protein sequence ID" value="PKA54112.1"/>
    <property type="molecule type" value="Genomic_DNA"/>
</dbReference>
<feature type="repeat" description="PPR" evidence="3">
    <location>
        <begin position="617"/>
        <end position="651"/>
    </location>
</feature>
<gene>
    <name evidence="5" type="ORF">AXF42_Ash018122</name>
</gene>
<dbReference type="InterPro" id="IPR002885">
    <property type="entry name" value="PPR_rpt"/>
</dbReference>
<name>A0A2I0AEY1_9ASPA</name>
<feature type="repeat" description="PPR" evidence="3">
    <location>
        <begin position="473"/>
        <end position="507"/>
    </location>
</feature>
<keyword evidence="5" id="KW-0808">Transferase</keyword>
<dbReference type="Proteomes" id="UP000236161">
    <property type="component" value="Unassembled WGS sequence"/>
</dbReference>
<dbReference type="PANTHER" id="PTHR47938">
    <property type="entry name" value="RESPIRATORY COMPLEX I CHAPERONE (CIA84), PUTATIVE (AFU_ORTHOLOGUE AFUA_2G06020)-RELATED"/>
    <property type="match status" value="1"/>
</dbReference>
<feature type="chain" id="PRO_5014116575" evidence="4">
    <location>
        <begin position="25"/>
        <end position="719"/>
    </location>
</feature>
<feature type="repeat" description="PPR" evidence="3">
    <location>
        <begin position="652"/>
        <end position="686"/>
    </location>
</feature>